<evidence type="ECO:0000313" key="3">
    <source>
        <dbReference type="Proteomes" id="UP000215453"/>
    </source>
</evidence>
<reference evidence="2 3" key="1">
    <citation type="submission" date="2016-10" db="EMBL/GenBank/DDBJ databases">
        <authorList>
            <person name="Varghese N."/>
        </authorList>
    </citation>
    <scope>NUCLEOTIDE SEQUENCE [LARGE SCALE GENOMIC DNA]</scope>
</reference>
<protein>
    <submittedName>
        <fullName evidence="2">Uncharacterized protein</fullName>
    </submittedName>
</protein>
<feature type="compositionally biased region" description="Polar residues" evidence="1">
    <location>
        <begin position="96"/>
        <end position="108"/>
    </location>
</feature>
<dbReference type="EMBL" id="LT882680">
    <property type="protein sequence ID" value="SMY24154.1"/>
    <property type="molecule type" value="Genomic_DNA"/>
</dbReference>
<organism evidence="2 3">
    <name type="scientific">Zymoseptoria tritici ST99CH_1A5</name>
    <dbReference type="NCBI Taxonomy" id="1276529"/>
    <lineage>
        <taxon>Eukaryota</taxon>
        <taxon>Fungi</taxon>
        <taxon>Dikarya</taxon>
        <taxon>Ascomycota</taxon>
        <taxon>Pezizomycotina</taxon>
        <taxon>Dothideomycetes</taxon>
        <taxon>Dothideomycetidae</taxon>
        <taxon>Mycosphaerellales</taxon>
        <taxon>Mycosphaerellaceae</taxon>
        <taxon>Zymoseptoria</taxon>
    </lineage>
</organism>
<dbReference type="Proteomes" id="UP000215453">
    <property type="component" value="Chromosome 5"/>
</dbReference>
<feature type="region of interest" description="Disordered" evidence="1">
    <location>
        <begin position="96"/>
        <end position="142"/>
    </location>
</feature>
<feature type="compositionally biased region" description="Pro residues" evidence="1">
    <location>
        <begin position="112"/>
        <end position="125"/>
    </location>
</feature>
<feature type="compositionally biased region" description="Low complexity" evidence="1">
    <location>
        <begin position="57"/>
        <end position="66"/>
    </location>
</feature>
<evidence type="ECO:0000313" key="2">
    <source>
        <dbReference type="EMBL" id="SMY24154.1"/>
    </source>
</evidence>
<evidence type="ECO:0000256" key="1">
    <source>
        <dbReference type="SAM" id="MobiDB-lite"/>
    </source>
</evidence>
<name>A0A1Y6LIB3_ZYMTR</name>
<sequence>MRERVAMHPSLGITQFQTDISQYDISNFLLLLPFHIISINPSESHDNPISNPIAPRSTTTTTTTTPTSITLSILIPPSPLFASHYSFFIPSSTPLNPIPLNPSQQPIHSQQPTPPPAESTSPPPFSKNSNPQLIRFYEISPT</sequence>
<dbReference type="AlphaFoldDB" id="A0A1Y6LIB3"/>
<accession>A0A1Y6LIB3</accession>
<feature type="region of interest" description="Disordered" evidence="1">
    <location>
        <begin position="45"/>
        <end position="66"/>
    </location>
</feature>
<gene>
    <name evidence="2" type="ORF">ZT1A5_G5595</name>
</gene>
<proteinExistence type="predicted"/>